<organism evidence="5">
    <name type="scientific">marine metagenome</name>
    <dbReference type="NCBI Taxonomy" id="408172"/>
    <lineage>
        <taxon>unclassified sequences</taxon>
        <taxon>metagenomes</taxon>
        <taxon>ecological metagenomes</taxon>
    </lineage>
</organism>
<protein>
    <recommendedName>
        <fullName evidence="6">Radical SAM core domain-containing protein</fullName>
    </recommendedName>
</protein>
<dbReference type="InterPro" id="IPR007197">
    <property type="entry name" value="rSAM"/>
</dbReference>
<reference evidence="5" key="1">
    <citation type="submission" date="2018-05" db="EMBL/GenBank/DDBJ databases">
        <authorList>
            <person name="Lanie J.A."/>
            <person name="Ng W.-L."/>
            <person name="Kazmierczak K.M."/>
            <person name="Andrzejewski T.M."/>
            <person name="Davidsen T.M."/>
            <person name="Wayne K.J."/>
            <person name="Tettelin H."/>
            <person name="Glass J.I."/>
            <person name="Rusch D."/>
            <person name="Podicherti R."/>
            <person name="Tsui H.-C.T."/>
            <person name="Winkler M.E."/>
        </authorList>
    </citation>
    <scope>NUCLEOTIDE SEQUENCE</scope>
</reference>
<evidence type="ECO:0000256" key="2">
    <source>
        <dbReference type="ARBA" id="ARBA00022723"/>
    </source>
</evidence>
<accession>A0A382QW35</accession>
<dbReference type="GO" id="GO:0051536">
    <property type="term" value="F:iron-sulfur cluster binding"/>
    <property type="evidence" value="ECO:0007669"/>
    <property type="project" value="UniProtKB-KW"/>
</dbReference>
<sequence>MPDQFKNIEIPYHYDYVGVYLTNRCFLSCDYCITNHNDVNFINNFSLGKELNAYQWIVGLNRLKLGDGVPLTLQGGEPFLHPGIWKILESVKHPIDILTALPRNVSLKKFKSLSTLEWNKRSAPYPTIRVSYHKGQNDYRDLIPRIAELQEVISIGLYHIDHPGYPEETEKIRILADRHKVEFRLKDYLGWYQGKMHGTYLYPDAVQGRVVEDEVLCKNTVVPIGPTGHLYRCHSDLYHQRLDCSIGHLLNPDATFSDQY</sequence>
<gene>
    <name evidence="5" type="ORF">METZ01_LOCUS341385</name>
</gene>
<dbReference type="SUPFAM" id="SSF102114">
    <property type="entry name" value="Radical SAM enzymes"/>
    <property type="match status" value="1"/>
</dbReference>
<proteinExistence type="predicted"/>
<dbReference type="SFLD" id="SFLDS00029">
    <property type="entry name" value="Radical_SAM"/>
    <property type="match status" value="1"/>
</dbReference>
<dbReference type="InterPro" id="IPR013785">
    <property type="entry name" value="Aldolase_TIM"/>
</dbReference>
<dbReference type="GO" id="GO:0003824">
    <property type="term" value="F:catalytic activity"/>
    <property type="evidence" value="ECO:0007669"/>
    <property type="project" value="InterPro"/>
</dbReference>
<evidence type="ECO:0000313" key="5">
    <source>
        <dbReference type="EMBL" id="SVC88531.1"/>
    </source>
</evidence>
<evidence type="ECO:0000256" key="4">
    <source>
        <dbReference type="ARBA" id="ARBA00023014"/>
    </source>
</evidence>
<name>A0A382QW35_9ZZZZ</name>
<evidence type="ECO:0000256" key="1">
    <source>
        <dbReference type="ARBA" id="ARBA00022691"/>
    </source>
</evidence>
<feature type="non-terminal residue" evidence="5">
    <location>
        <position position="260"/>
    </location>
</feature>
<keyword evidence="2" id="KW-0479">Metal-binding</keyword>
<dbReference type="InterPro" id="IPR058240">
    <property type="entry name" value="rSAM_sf"/>
</dbReference>
<keyword evidence="3" id="KW-0408">Iron</keyword>
<dbReference type="AlphaFoldDB" id="A0A382QW35"/>
<keyword evidence="4" id="KW-0411">Iron-sulfur</keyword>
<evidence type="ECO:0008006" key="6">
    <source>
        <dbReference type="Google" id="ProtNLM"/>
    </source>
</evidence>
<evidence type="ECO:0000256" key="3">
    <source>
        <dbReference type="ARBA" id="ARBA00023004"/>
    </source>
</evidence>
<dbReference type="EMBL" id="UINC01116651">
    <property type="protein sequence ID" value="SVC88531.1"/>
    <property type="molecule type" value="Genomic_DNA"/>
</dbReference>
<keyword evidence="1" id="KW-0949">S-adenosyl-L-methionine</keyword>
<dbReference type="GO" id="GO:0046872">
    <property type="term" value="F:metal ion binding"/>
    <property type="evidence" value="ECO:0007669"/>
    <property type="project" value="UniProtKB-KW"/>
</dbReference>
<dbReference type="Gene3D" id="3.20.20.70">
    <property type="entry name" value="Aldolase class I"/>
    <property type="match status" value="1"/>
</dbReference>